<protein>
    <submittedName>
        <fullName evidence="16">Berberine bridge enzyme-like 18</fullName>
    </submittedName>
</protein>
<feature type="domain" description="FAD-binding PCMH-type" evidence="14">
    <location>
        <begin position="75"/>
        <end position="249"/>
    </location>
</feature>
<dbReference type="InterPro" id="IPR006094">
    <property type="entry name" value="Oxid_FAD_bind_N"/>
</dbReference>
<gene>
    <name evidence="16" type="primary">LOC110421681</name>
</gene>
<dbReference type="GeneID" id="110421681"/>
<dbReference type="GO" id="GO:0071949">
    <property type="term" value="F:FAD binding"/>
    <property type="evidence" value="ECO:0007669"/>
    <property type="project" value="InterPro"/>
</dbReference>
<keyword evidence="4" id="KW-0134">Cell wall</keyword>
<evidence type="ECO:0000256" key="4">
    <source>
        <dbReference type="ARBA" id="ARBA00022512"/>
    </source>
</evidence>
<dbReference type="FunFam" id="3.30.43.10:FF:000004">
    <property type="entry name" value="Berberine bridge enzyme-like 15"/>
    <property type="match status" value="1"/>
</dbReference>
<dbReference type="InterPro" id="IPR016166">
    <property type="entry name" value="FAD-bd_PCMH"/>
</dbReference>
<keyword evidence="7 13" id="KW-0732">Signal</keyword>
<dbReference type="InterPro" id="IPR016167">
    <property type="entry name" value="FAD-bd_PCMH_sub1"/>
</dbReference>
<dbReference type="SUPFAM" id="SSF56176">
    <property type="entry name" value="FAD-binding/transporter-associated domain-like"/>
    <property type="match status" value="1"/>
</dbReference>
<dbReference type="OrthoDB" id="407275at2759"/>
<keyword evidence="5" id="KW-0964">Secreted</keyword>
<evidence type="ECO:0000256" key="3">
    <source>
        <dbReference type="ARBA" id="ARBA00005466"/>
    </source>
</evidence>
<evidence type="ECO:0000256" key="1">
    <source>
        <dbReference type="ARBA" id="ARBA00001974"/>
    </source>
</evidence>
<dbReference type="Gene3D" id="3.30.465.10">
    <property type="match status" value="1"/>
</dbReference>
<evidence type="ECO:0000256" key="8">
    <source>
        <dbReference type="ARBA" id="ARBA00022741"/>
    </source>
</evidence>
<dbReference type="Gene3D" id="3.30.43.10">
    <property type="entry name" value="Uridine Diphospho-n-acetylenolpyruvylglucosamine Reductase, domain 2"/>
    <property type="match status" value="1"/>
</dbReference>
<dbReference type="InterPro" id="IPR012951">
    <property type="entry name" value="BBE"/>
</dbReference>
<feature type="signal peptide" evidence="13">
    <location>
        <begin position="1"/>
        <end position="25"/>
    </location>
</feature>
<comment type="similarity">
    <text evidence="3">Belongs to the oxygen-dependent FAD-linked oxidoreductase family.</text>
</comment>
<dbReference type="Gene3D" id="3.40.462.20">
    <property type="match status" value="1"/>
</dbReference>
<evidence type="ECO:0000256" key="6">
    <source>
        <dbReference type="ARBA" id="ARBA00022630"/>
    </source>
</evidence>
<evidence type="ECO:0000256" key="9">
    <source>
        <dbReference type="ARBA" id="ARBA00022827"/>
    </source>
</evidence>
<proteinExistence type="inferred from homology"/>
<keyword evidence="11" id="KW-1015">Disulfide bond</keyword>
<evidence type="ECO:0000256" key="11">
    <source>
        <dbReference type="ARBA" id="ARBA00023157"/>
    </source>
</evidence>
<dbReference type="Pfam" id="PF08031">
    <property type="entry name" value="BBE"/>
    <property type="match status" value="1"/>
</dbReference>
<dbReference type="InterPro" id="IPR036318">
    <property type="entry name" value="FAD-bd_PCMH-like_sf"/>
</dbReference>
<evidence type="ECO:0000256" key="13">
    <source>
        <dbReference type="SAM" id="SignalP"/>
    </source>
</evidence>
<evidence type="ECO:0000313" key="16">
    <source>
        <dbReference type="RefSeq" id="XP_021290998.1"/>
    </source>
</evidence>
<dbReference type="PANTHER" id="PTHR32448">
    <property type="entry name" value="OS08G0158400 PROTEIN"/>
    <property type="match status" value="1"/>
</dbReference>
<keyword evidence="10" id="KW-0560">Oxidoreductase</keyword>
<evidence type="ECO:0000313" key="15">
    <source>
        <dbReference type="Proteomes" id="UP000504621"/>
    </source>
</evidence>
<feature type="chain" id="PRO_5027001050" evidence="13">
    <location>
        <begin position="26"/>
        <end position="535"/>
    </location>
</feature>
<evidence type="ECO:0000256" key="12">
    <source>
        <dbReference type="ARBA" id="ARBA00023180"/>
    </source>
</evidence>
<comment type="cofactor">
    <cofactor evidence="1">
        <name>FAD</name>
        <dbReference type="ChEBI" id="CHEBI:57692"/>
    </cofactor>
</comment>
<dbReference type="GO" id="GO:0016491">
    <property type="term" value="F:oxidoreductase activity"/>
    <property type="evidence" value="ECO:0007669"/>
    <property type="project" value="UniProtKB-KW"/>
</dbReference>
<keyword evidence="9" id="KW-0274">FAD</keyword>
<dbReference type="InterPro" id="IPR016169">
    <property type="entry name" value="FAD-bd_PCMH_sub2"/>
</dbReference>
<keyword evidence="15" id="KW-1185">Reference proteome</keyword>
<evidence type="ECO:0000256" key="5">
    <source>
        <dbReference type="ARBA" id="ARBA00022525"/>
    </source>
</evidence>
<evidence type="ECO:0000256" key="7">
    <source>
        <dbReference type="ARBA" id="ARBA00022729"/>
    </source>
</evidence>
<dbReference type="AlphaFoldDB" id="A0A6J1AVH9"/>
<keyword evidence="12" id="KW-0325">Glycoprotein</keyword>
<evidence type="ECO:0000256" key="10">
    <source>
        <dbReference type="ARBA" id="ARBA00023002"/>
    </source>
</evidence>
<name>A0A6J1AVH9_9ROSI</name>
<reference evidence="16" key="1">
    <citation type="submission" date="2025-08" db="UniProtKB">
        <authorList>
            <consortium name="RefSeq"/>
        </authorList>
    </citation>
    <scope>IDENTIFICATION</scope>
    <source>
        <tissue evidence="16">Leaf</tissue>
    </source>
</reference>
<dbReference type="Proteomes" id="UP000504621">
    <property type="component" value="Unplaced"/>
</dbReference>
<dbReference type="PROSITE" id="PS51387">
    <property type="entry name" value="FAD_PCMH"/>
    <property type="match status" value="1"/>
</dbReference>
<organism evidence="15 16">
    <name type="scientific">Herrania umbratica</name>
    <dbReference type="NCBI Taxonomy" id="108875"/>
    <lineage>
        <taxon>Eukaryota</taxon>
        <taxon>Viridiplantae</taxon>
        <taxon>Streptophyta</taxon>
        <taxon>Embryophyta</taxon>
        <taxon>Tracheophyta</taxon>
        <taxon>Spermatophyta</taxon>
        <taxon>Magnoliopsida</taxon>
        <taxon>eudicotyledons</taxon>
        <taxon>Gunneridae</taxon>
        <taxon>Pentapetalae</taxon>
        <taxon>rosids</taxon>
        <taxon>malvids</taxon>
        <taxon>Malvales</taxon>
        <taxon>Malvaceae</taxon>
        <taxon>Byttnerioideae</taxon>
        <taxon>Herrania</taxon>
    </lineage>
</organism>
<dbReference type="RefSeq" id="XP_021290998.1">
    <property type="nucleotide sequence ID" value="XM_021435323.1"/>
</dbReference>
<evidence type="ECO:0000256" key="2">
    <source>
        <dbReference type="ARBA" id="ARBA00004191"/>
    </source>
</evidence>
<keyword evidence="8" id="KW-0547">Nucleotide-binding</keyword>
<sequence>MKSLLYSMSTLVFVVLFSLPWATSADTHENFLQCLSSRHSEDTSSISKVIYTESNSSYSSVLESTIHNSRFSTPTTPKPLVIVTPLHTSHIQAAIYCSRKYGFQIRIRSGGHDFEGLSYVSEVPYIIVDLVNFRSIDVDVENKVAWVQSGAITGELHYRIAERSRSLAFPGALGHTVGIGGYCSGGGYGLLFRKYGLAADNIIDAQFVDVNGRVLDRKSMGEDLFWAIRGGGGGSFGIVLAWKVKLVPVPTTVTVFSVSKTLEQNATQLLHRWQYVAPKLPYDIYSVVTVVRVNSSQQGKQTILASFNSLFLGGVNELIPLMQERFPELGLVEEDCTEMSWIESLLYLGQLPNETIDILLDRSYRSPLLSTSFKSKSDYVKKPIPEIAFKGIWSQLFEEEAQDASLSFIAYGGKMDEFPETATPFPHRAGNLYKIVYNVGWQEEDNVNSQRYISWIRKLYRYTSSFVSKSPREAYVNYRDLDIGMNNKGNTSYAQARVWGRKYFKNNFDRLVSVKTMIDPENFFRYEQSIPPSFF</sequence>
<accession>A0A6J1AVH9</accession>
<comment type="subcellular location">
    <subcellularLocation>
        <location evidence="2">Secreted</location>
        <location evidence="2">Cell wall</location>
    </subcellularLocation>
</comment>
<evidence type="ECO:0000259" key="14">
    <source>
        <dbReference type="PROSITE" id="PS51387"/>
    </source>
</evidence>
<keyword evidence="6" id="KW-0285">Flavoprotein</keyword>
<dbReference type="Pfam" id="PF01565">
    <property type="entry name" value="FAD_binding_4"/>
    <property type="match status" value="1"/>
</dbReference>